<feature type="compositionally biased region" description="Low complexity" evidence="1">
    <location>
        <begin position="225"/>
        <end position="238"/>
    </location>
</feature>
<organism evidence="2 3">
    <name type="scientific">Phaseolus angularis</name>
    <name type="common">Azuki bean</name>
    <name type="synonym">Vigna angularis</name>
    <dbReference type="NCBI Taxonomy" id="3914"/>
    <lineage>
        <taxon>Eukaryota</taxon>
        <taxon>Viridiplantae</taxon>
        <taxon>Streptophyta</taxon>
        <taxon>Embryophyta</taxon>
        <taxon>Tracheophyta</taxon>
        <taxon>Spermatophyta</taxon>
        <taxon>Magnoliopsida</taxon>
        <taxon>eudicotyledons</taxon>
        <taxon>Gunneridae</taxon>
        <taxon>Pentapetalae</taxon>
        <taxon>rosids</taxon>
        <taxon>fabids</taxon>
        <taxon>Fabales</taxon>
        <taxon>Fabaceae</taxon>
        <taxon>Papilionoideae</taxon>
        <taxon>50 kb inversion clade</taxon>
        <taxon>NPAAA clade</taxon>
        <taxon>indigoferoid/millettioid clade</taxon>
        <taxon>Phaseoleae</taxon>
        <taxon>Vigna</taxon>
    </lineage>
</organism>
<evidence type="ECO:0000313" key="3">
    <source>
        <dbReference type="Proteomes" id="UP000053144"/>
    </source>
</evidence>
<dbReference type="AlphaFoldDB" id="A0A0L9TV42"/>
<dbReference type="Gramene" id="KOM34371">
    <property type="protein sequence ID" value="KOM34371"/>
    <property type="gene ID" value="LR48_Vigan02g052100"/>
</dbReference>
<evidence type="ECO:0000256" key="1">
    <source>
        <dbReference type="SAM" id="MobiDB-lite"/>
    </source>
</evidence>
<sequence>MRPHHLPSPRHHHLPPTETLIPNPNPSRRFASARPCAVSRRCTILTVGQLLLPPSTSTTAVGHHRKFHRDSLLHIPAPSRRHATTVLVFAYNEIAPLHHHRESLTHSCRHARPICLLCAASASRRDTPLGISKPALRNLGTERKGDSSATSNREAKTRQYSHHCEPRGPPPDCEFVQSRTSVHLLHPPPLEHREPSLFSSTCENPIRKKPRIPPSSSHNLHRKSPPSSIIIASATVAPARRKIQRRPAPSESETSLPF</sequence>
<feature type="compositionally biased region" description="Basic residues" evidence="1">
    <location>
        <begin position="1"/>
        <end position="14"/>
    </location>
</feature>
<reference evidence="3" key="1">
    <citation type="journal article" date="2015" name="Proc. Natl. Acad. Sci. U.S.A.">
        <title>Genome sequencing of adzuki bean (Vigna angularis) provides insight into high starch and low fat accumulation and domestication.</title>
        <authorList>
            <person name="Yang K."/>
            <person name="Tian Z."/>
            <person name="Chen C."/>
            <person name="Luo L."/>
            <person name="Zhao B."/>
            <person name="Wang Z."/>
            <person name="Yu L."/>
            <person name="Li Y."/>
            <person name="Sun Y."/>
            <person name="Li W."/>
            <person name="Chen Y."/>
            <person name="Li Y."/>
            <person name="Zhang Y."/>
            <person name="Ai D."/>
            <person name="Zhao J."/>
            <person name="Shang C."/>
            <person name="Ma Y."/>
            <person name="Wu B."/>
            <person name="Wang M."/>
            <person name="Gao L."/>
            <person name="Sun D."/>
            <person name="Zhang P."/>
            <person name="Guo F."/>
            <person name="Wang W."/>
            <person name="Li Y."/>
            <person name="Wang J."/>
            <person name="Varshney R.K."/>
            <person name="Wang J."/>
            <person name="Ling H.Q."/>
            <person name="Wan P."/>
        </authorList>
    </citation>
    <scope>NUCLEOTIDE SEQUENCE</scope>
    <source>
        <strain evidence="3">cv. Jingnong 6</strain>
    </source>
</reference>
<feature type="compositionally biased region" description="Basic and acidic residues" evidence="1">
    <location>
        <begin position="153"/>
        <end position="166"/>
    </location>
</feature>
<name>A0A0L9TV42_PHAAN</name>
<feature type="region of interest" description="Disordered" evidence="1">
    <location>
        <begin position="1"/>
        <end position="28"/>
    </location>
</feature>
<evidence type="ECO:0000313" key="2">
    <source>
        <dbReference type="EMBL" id="KOM34371.1"/>
    </source>
</evidence>
<proteinExistence type="predicted"/>
<accession>A0A0L9TV42</accession>
<protein>
    <submittedName>
        <fullName evidence="2">Uncharacterized protein</fullName>
    </submittedName>
</protein>
<dbReference type="Proteomes" id="UP000053144">
    <property type="component" value="Chromosome 2"/>
</dbReference>
<dbReference type="EMBL" id="CM003372">
    <property type="protein sequence ID" value="KOM34371.1"/>
    <property type="molecule type" value="Genomic_DNA"/>
</dbReference>
<feature type="region of interest" description="Disordered" evidence="1">
    <location>
        <begin position="129"/>
        <end position="258"/>
    </location>
</feature>
<gene>
    <name evidence="2" type="ORF">LR48_Vigan02g052100</name>
</gene>